<dbReference type="RefSeq" id="WP_076347217.1">
    <property type="nucleotide sequence ID" value="NZ_FTOO01000006.1"/>
</dbReference>
<feature type="region of interest" description="Disordered" evidence="1">
    <location>
        <begin position="97"/>
        <end position="135"/>
    </location>
</feature>
<gene>
    <name evidence="2" type="ORF">SAMN05421799_106213</name>
</gene>
<sequence length="365" mass="39418">MDPSVHPVSPSHLAPTARGVERTPPIGTERAEHGATRPTSQGTSATLEREAALGSSLDALEEIPYEILRDDALWASERAWRTALQGLLFEMEGQTSGATFSPREMPSVPHGSRNVADQPGQNGSVANDPASSEVQDAGLRAQVSGVHTPPWRPVSNLSDGIGQQDAVEGEGASALLVSTVRHLWAAMRELVQQGEAQSTVRLREAPTSPIIPFASMGHAWTQHGLSSADQARLAHWILLDRLLASVAPHPFDRRGGGVFVPNGEQQTGHPIAIRWRAERRTRLGPRGKLVHRLRLDLQLEGRPLTCVLTAQRPALHVHITCPPGAPYVGYLEKAPERIAAPLQACGWELTSWTVAHEEEDPNAAP</sequence>
<name>A0A1N7MY73_9BACL</name>
<dbReference type="OrthoDB" id="2373188at2"/>
<evidence type="ECO:0000256" key="1">
    <source>
        <dbReference type="SAM" id="MobiDB-lite"/>
    </source>
</evidence>
<dbReference type="AlphaFoldDB" id="A0A1N7MY73"/>
<protein>
    <submittedName>
        <fullName evidence="2">Uncharacterized protein</fullName>
    </submittedName>
</protein>
<dbReference type="Proteomes" id="UP000186156">
    <property type="component" value="Unassembled WGS sequence"/>
</dbReference>
<feature type="compositionally biased region" description="Polar residues" evidence="1">
    <location>
        <begin position="119"/>
        <end position="134"/>
    </location>
</feature>
<organism evidence="2 3">
    <name type="scientific">Alicyclobacillus vulcanalis</name>
    <dbReference type="NCBI Taxonomy" id="252246"/>
    <lineage>
        <taxon>Bacteria</taxon>
        <taxon>Bacillati</taxon>
        <taxon>Bacillota</taxon>
        <taxon>Bacilli</taxon>
        <taxon>Bacillales</taxon>
        <taxon>Alicyclobacillaceae</taxon>
        <taxon>Alicyclobacillus</taxon>
    </lineage>
</organism>
<evidence type="ECO:0000313" key="3">
    <source>
        <dbReference type="Proteomes" id="UP000186156"/>
    </source>
</evidence>
<dbReference type="EMBL" id="FTOO01000006">
    <property type="protein sequence ID" value="SIS91035.1"/>
    <property type="molecule type" value="Genomic_DNA"/>
</dbReference>
<feature type="region of interest" description="Disordered" evidence="1">
    <location>
        <begin position="1"/>
        <end position="45"/>
    </location>
</feature>
<proteinExistence type="predicted"/>
<keyword evidence="3" id="KW-1185">Reference proteome</keyword>
<dbReference type="STRING" id="252246.SAMN05421799_106213"/>
<reference evidence="3" key="1">
    <citation type="submission" date="2017-01" db="EMBL/GenBank/DDBJ databases">
        <authorList>
            <person name="Varghese N."/>
            <person name="Submissions S."/>
        </authorList>
    </citation>
    <scope>NUCLEOTIDE SEQUENCE [LARGE SCALE GENOMIC DNA]</scope>
    <source>
        <strain evidence="3">DSM 16176</strain>
    </source>
</reference>
<evidence type="ECO:0000313" key="2">
    <source>
        <dbReference type="EMBL" id="SIS91035.1"/>
    </source>
</evidence>
<accession>A0A1N7MY73</accession>